<comment type="caution">
    <text evidence="15">The sequence shown here is derived from an EMBL/GenBank/DDBJ whole genome shotgun (WGS) entry which is preliminary data.</text>
</comment>
<evidence type="ECO:0000259" key="11">
    <source>
        <dbReference type="Pfam" id="PF00441"/>
    </source>
</evidence>
<organism evidence="15 16">
    <name type="scientific">Asticcacaulis endophyticus</name>
    <dbReference type="NCBI Taxonomy" id="1395890"/>
    <lineage>
        <taxon>Bacteria</taxon>
        <taxon>Pseudomonadati</taxon>
        <taxon>Pseudomonadota</taxon>
        <taxon>Alphaproteobacteria</taxon>
        <taxon>Caulobacterales</taxon>
        <taxon>Caulobacteraceae</taxon>
        <taxon>Asticcacaulis</taxon>
    </lineage>
</organism>
<evidence type="ECO:0000256" key="3">
    <source>
        <dbReference type="ARBA" id="ARBA00022630"/>
    </source>
</evidence>
<dbReference type="EMBL" id="BMZB01000004">
    <property type="protein sequence ID" value="GGZ41065.1"/>
    <property type="molecule type" value="Genomic_DNA"/>
</dbReference>
<proteinExistence type="inferred from homology"/>
<dbReference type="RefSeq" id="WP_189487948.1">
    <property type="nucleotide sequence ID" value="NZ_BMZB01000004.1"/>
</dbReference>
<evidence type="ECO:0000313" key="15">
    <source>
        <dbReference type="EMBL" id="GGZ41065.1"/>
    </source>
</evidence>
<dbReference type="GO" id="GO:0050660">
    <property type="term" value="F:flavin adenine dinucleotide binding"/>
    <property type="evidence" value="ECO:0007669"/>
    <property type="project" value="InterPro"/>
</dbReference>
<dbReference type="InterPro" id="IPR009075">
    <property type="entry name" value="AcylCo_DH/oxidase_C"/>
</dbReference>
<dbReference type="SUPFAM" id="SSF47203">
    <property type="entry name" value="Acyl-CoA dehydrogenase C-terminal domain-like"/>
    <property type="match status" value="1"/>
</dbReference>
<comment type="function">
    <text evidence="7">Involved in the assimilation of dimethylsulphoniopropionate (DMSP), an important compound in the fixation of carbon in marine phytoplankton, by mediating the conversion of 3-(methylthio)propanoyl-CoA (MMPA-CoA) to 3-(methylthio)acryloyl-CoA (MTA-CoA).</text>
</comment>
<dbReference type="InterPro" id="IPR013786">
    <property type="entry name" value="AcylCoA_DH/ox_N"/>
</dbReference>
<evidence type="ECO:0000259" key="12">
    <source>
        <dbReference type="Pfam" id="PF02770"/>
    </source>
</evidence>
<dbReference type="Pfam" id="PF02771">
    <property type="entry name" value="Acyl-CoA_dh_N"/>
    <property type="match status" value="1"/>
</dbReference>
<dbReference type="Pfam" id="PF00441">
    <property type="entry name" value="Acyl-CoA_dh_1"/>
    <property type="match status" value="1"/>
</dbReference>
<dbReference type="Gene3D" id="1.10.540.10">
    <property type="entry name" value="Acyl-CoA dehydrogenase/oxidase, N-terminal domain"/>
    <property type="match status" value="1"/>
</dbReference>
<sequence length="598" mass="64407">MAYTAPVRDYQFLFDKVFKIDGLTNLAGFGDASLDTVMQILDEAAKFAQDVIAPLNGPGDKQGCVLNADHSVTAPDGYKEAYQALIEAGWTSLSGSPDYGGQGLPHFVNMAFSEFLTGASSAFAMYPGLTEGAIAALTAGGTDAQKALYLPKLISGEWSGTMNLTEPHCGTDLGLLRTKAKDKGDGSYAITGQKIWISAGEHDFTGNICHLVLARAEGAPEGVKGISLFLVPKFIPDADGNPGERNSLHCAGLEHKMGIHGNSTCVMVYEEATGWLLGNLHEGLKIMFYMMNNARLGVGLQGLAIGHASYVAAAEFAKDRLQGRALTGPKSPDKPADSILVHPDVRRMLLESRSILESGRAFIAWVALQADLAHAAEDEKTREKASDYMALLTPVVKGYLTEKGLKVTQDSMQVHGGSGFTEHFPASQYMRDVRITLIYEGTNGIQALDLVGRKLPSKGGRSIMSFFAEIDAYVAEHENGPKTGKAPEFVTALKTTKAKLQDATMWLMQNGMTNPDKAAAASMDYLCLFGLTCLNYMWAMMAEAAQIEIDAGSDDPYYDTKLKVGRVFLERVLPEADSHLLKLKSGSEALMALADDQF</sequence>
<comment type="similarity">
    <text evidence="2 10">Belongs to the acyl-CoA dehydrogenase family.</text>
</comment>
<dbReference type="Pfam" id="PF12806">
    <property type="entry name" value="Acyl-CoA_dh_C"/>
    <property type="match status" value="1"/>
</dbReference>
<dbReference type="InterPro" id="IPR006091">
    <property type="entry name" value="Acyl-CoA_Oxase/DH_mid-dom"/>
</dbReference>
<keyword evidence="4 10" id="KW-0274">FAD</keyword>
<feature type="domain" description="Acetyl-CoA dehydrogenase-like C-terminal" evidence="14">
    <location>
        <begin position="466"/>
        <end position="593"/>
    </location>
</feature>
<dbReference type="Pfam" id="PF02770">
    <property type="entry name" value="Acyl-CoA_dh_M"/>
    <property type="match status" value="1"/>
</dbReference>
<dbReference type="InterPro" id="IPR009100">
    <property type="entry name" value="AcylCoA_DH/oxidase_NM_dom_sf"/>
</dbReference>
<dbReference type="SUPFAM" id="SSF56645">
    <property type="entry name" value="Acyl-CoA dehydrogenase NM domain-like"/>
    <property type="match status" value="1"/>
</dbReference>
<dbReference type="InterPro" id="IPR052166">
    <property type="entry name" value="Diverse_Acyl-CoA_DH"/>
</dbReference>
<evidence type="ECO:0000313" key="16">
    <source>
        <dbReference type="Proteomes" id="UP000662572"/>
    </source>
</evidence>
<keyword evidence="3 10" id="KW-0285">Flavoprotein</keyword>
<reference evidence="15" key="1">
    <citation type="journal article" date="2014" name="Int. J. Syst. Evol. Microbiol.">
        <title>Complete genome sequence of Corynebacterium casei LMG S-19264T (=DSM 44701T), isolated from a smear-ripened cheese.</title>
        <authorList>
            <consortium name="US DOE Joint Genome Institute (JGI-PGF)"/>
            <person name="Walter F."/>
            <person name="Albersmeier A."/>
            <person name="Kalinowski J."/>
            <person name="Ruckert C."/>
        </authorList>
    </citation>
    <scope>NUCLEOTIDE SEQUENCE</scope>
    <source>
        <strain evidence="15">KCTC 32296</strain>
    </source>
</reference>
<evidence type="ECO:0000256" key="1">
    <source>
        <dbReference type="ARBA" id="ARBA00001974"/>
    </source>
</evidence>
<feature type="domain" description="Acyl-CoA dehydrogenase/oxidase C-terminal" evidence="11">
    <location>
        <begin position="282"/>
        <end position="450"/>
    </location>
</feature>
<gene>
    <name evidence="15" type="ORF">GCM10011273_29780</name>
</gene>
<dbReference type="Gene3D" id="1.20.140.10">
    <property type="entry name" value="Butyryl-CoA Dehydrogenase, subunit A, domain 3"/>
    <property type="match status" value="1"/>
</dbReference>
<reference evidence="15" key="2">
    <citation type="submission" date="2020-09" db="EMBL/GenBank/DDBJ databases">
        <authorList>
            <person name="Sun Q."/>
            <person name="Kim S."/>
        </authorList>
    </citation>
    <scope>NUCLEOTIDE SEQUENCE</scope>
    <source>
        <strain evidence="15">KCTC 32296</strain>
    </source>
</reference>
<dbReference type="EC" id="1.3.99.41" evidence="8"/>
<protein>
    <recommendedName>
        <fullName evidence="9">3-methylmercaptopropionyl-CoA dehydrogenase</fullName>
        <ecNumber evidence="8">1.3.99.41</ecNumber>
    </recommendedName>
</protein>
<dbReference type="FunFam" id="2.40.110.10:FF:000031">
    <property type="entry name" value="Acyl-CoA dehydrogenase, putative"/>
    <property type="match status" value="1"/>
</dbReference>
<name>A0A918UY12_9CAUL</name>
<keyword evidence="16" id="KW-1185">Reference proteome</keyword>
<feature type="domain" description="Acyl-CoA oxidase/dehydrogenase middle" evidence="12">
    <location>
        <begin position="162"/>
        <end position="270"/>
    </location>
</feature>
<dbReference type="GO" id="GO:0016627">
    <property type="term" value="F:oxidoreductase activity, acting on the CH-CH group of donors"/>
    <property type="evidence" value="ECO:0007669"/>
    <property type="project" value="InterPro"/>
</dbReference>
<dbReference type="PANTHER" id="PTHR42803">
    <property type="entry name" value="ACYL-COA DEHYDROGENASE"/>
    <property type="match status" value="1"/>
</dbReference>
<dbReference type="InterPro" id="IPR037069">
    <property type="entry name" value="AcylCoA_DH/ox_N_sf"/>
</dbReference>
<evidence type="ECO:0000256" key="8">
    <source>
        <dbReference type="ARBA" id="ARBA00066694"/>
    </source>
</evidence>
<dbReference type="Proteomes" id="UP000662572">
    <property type="component" value="Unassembled WGS sequence"/>
</dbReference>
<evidence type="ECO:0000256" key="5">
    <source>
        <dbReference type="ARBA" id="ARBA00023002"/>
    </source>
</evidence>
<feature type="domain" description="Acyl-CoA dehydrogenase/oxidase N-terminal" evidence="13">
    <location>
        <begin position="39"/>
        <end position="157"/>
    </location>
</feature>
<evidence type="ECO:0000256" key="4">
    <source>
        <dbReference type="ARBA" id="ARBA00022827"/>
    </source>
</evidence>
<comment type="cofactor">
    <cofactor evidence="1 10">
        <name>FAD</name>
        <dbReference type="ChEBI" id="CHEBI:57692"/>
    </cofactor>
</comment>
<dbReference type="Gene3D" id="2.40.110.10">
    <property type="entry name" value="Butyryl-CoA Dehydrogenase, subunit A, domain 2"/>
    <property type="match status" value="1"/>
</dbReference>
<evidence type="ECO:0000259" key="14">
    <source>
        <dbReference type="Pfam" id="PF12806"/>
    </source>
</evidence>
<dbReference type="PANTHER" id="PTHR42803:SF1">
    <property type="entry name" value="BROAD-SPECIFICITY LINEAR ACYL-COA DEHYDROGENASE FADE5"/>
    <property type="match status" value="1"/>
</dbReference>
<evidence type="ECO:0000256" key="6">
    <source>
        <dbReference type="ARBA" id="ARBA00051388"/>
    </source>
</evidence>
<dbReference type="InterPro" id="IPR046373">
    <property type="entry name" value="Acyl-CoA_Oxase/DH_mid-dom_sf"/>
</dbReference>
<dbReference type="InterPro" id="IPR036250">
    <property type="entry name" value="AcylCo_DH-like_C"/>
</dbReference>
<accession>A0A918UY12</accession>
<evidence type="ECO:0000259" key="13">
    <source>
        <dbReference type="Pfam" id="PF02771"/>
    </source>
</evidence>
<evidence type="ECO:0000256" key="9">
    <source>
        <dbReference type="ARBA" id="ARBA00069043"/>
    </source>
</evidence>
<comment type="catalytic activity">
    <reaction evidence="6">
        <text>3-(methylsulfanyl)propanoyl-CoA + oxidized [electron-transfer flavoprotein] + H(+) = 3-(methylsulfanyl)acryloyl-CoA + reduced [electron-transfer flavoprotein]</text>
        <dbReference type="Rhea" id="RHEA:52612"/>
        <dbReference type="Rhea" id="RHEA-COMP:10685"/>
        <dbReference type="Rhea" id="RHEA-COMP:10686"/>
        <dbReference type="ChEBI" id="CHEBI:15378"/>
        <dbReference type="ChEBI" id="CHEBI:57692"/>
        <dbReference type="ChEBI" id="CHEBI:58307"/>
        <dbReference type="ChEBI" id="CHEBI:82815"/>
        <dbReference type="ChEBI" id="CHEBI:84994"/>
        <dbReference type="EC" id="1.3.99.41"/>
    </reaction>
    <physiologicalReaction direction="left-to-right" evidence="6">
        <dbReference type="Rhea" id="RHEA:52613"/>
    </physiologicalReaction>
</comment>
<evidence type="ECO:0000256" key="2">
    <source>
        <dbReference type="ARBA" id="ARBA00009347"/>
    </source>
</evidence>
<dbReference type="AlphaFoldDB" id="A0A918UY12"/>
<keyword evidence="5 10" id="KW-0560">Oxidoreductase</keyword>
<evidence type="ECO:0000256" key="10">
    <source>
        <dbReference type="RuleBase" id="RU362125"/>
    </source>
</evidence>
<evidence type="ECO:0000256" key="7">
    <source>
        <dbReference type="ARBA" id="ARBA00058683"/>
    </source>
</evidence>
<dbReference type="InterPro" id="IPR025878">
    <property type="entry name" value="Acyl-CoA_dh-like_C_dom"/>
</dbReference>